<dbReference type="EMBL" id="KN645656">
    <property type="protein sequence ID" value="KHN40956.1"/>
    <property type="molecule type" value="Genomic_DNA"/>
</dbReference>
<keyword evidence="4" id="KW-0648">Protein biosynthesis</keyword>
<feature type="transmembrane region" description="Helical" evidence="1">
    <location>
        <begin position="35"/>
        <end position="55"/>
    </location>
</feature>
<dbReference type="InterPro" id="IPR004045">
    <property type="entry name" value="Glutathione_S-Trfase_N"/>
</dbReference>
<name>A0A0B2S2K2_GLYSO</name>
<evidence type="ECO:0000256" key="1">
    <source>
        <dbReference type="SAM" id="Phobius"/>
    </source>
</evidence>
<evidence type="ECO:0000313" key="4">
    <source>
        <dbReference type="EMBL" id="KHN40956.1"/>
    </source>
</evidence>
<dbReference type="Proteomes" id="UP000053555">
    <property type="component" value="Unassembled WGS sequence"/>
</dbReference>
<dbReference type="SUPFAM" id="SSF52833">
    <property type="entry name" value="Thioredoxin-like"/>
    <property type="match status" value="1"/>
</dbReference>
<organism evidence="4">
    <name type="scientific">Glycine soja</name>
    <name type="common">Wild soybean</name>
    <dbReference type="NCBI Taxonomy" id="3848"/>
    <lineage>
        <taxon>Eukaryota</taxon>
        <taxon>Viridiplantae</taxon>
        <taxon>Streptophyta</taxon>
        <taxon>Embryophyta</taxon>
        <taxon>Tracheophyta</taxon>
        <taxon>Spermatophyta</taxon>
        <taxon>Magnoliopsida</taxon>
        <taxon>eudicotyledons</taxon>
        <taxon>Gunneridae</taxon>
        <taxon>Pentapetalae</taxon>
        <taxon>rosids</taxon>
        <taxon>fabids</taxon>
        <taxon>Fabales</taxon>
        <taxon>Fabaceae</taxon>
        <taxon>Papilionoideae</taxon>
        <taxon>50 kb inversion clade</taxon>
        <taxon>NPAAA clade</taxon>
        <taxon>indigoferoid/millettioid clade</taxon>
        <taxon>Phaseoleae</taxon>
        <taxon>Glycine</taxon>
        <taxon>Glycine subgen. Soja</taxon>
    </lineage>
</organism>
<protein>
    <submittedName>
        <fullName evidence="4">Elongation factor 1-gamma 2</fullName>
    </submittedName>
</protein>
<evidence type="ECO:0000259" key="2">
    <source>
        <dbReference type="PROSITE" id="PS50404"/>
    </source>
</evidence>
<sequence>IGASNRTLEFLKMNSIGKVPVLETPDGPVFESNAIARYGIFLFFLLYAFLFFLILSSLL</sequence>
<keyword evidence="1" id="KW-0812">Transmembrane</keyword>
<dbReference type="AlphaFoldDB" id="A0A0B2S2K2"/>
<gene>
    <name evidence="3" type="ORF">glysoja_036013</name>
    <name evidence="4" type="ORF">glysoja_048258</name>
</gene>
<keyword evidence="4" id="KW-0251">Elongation factor</keyword>
<accession>A0A0B2S2K2</accession>
<dbReference type="EMBL" id="KN653038">
    <property type="protein sequence ID" value="KHN27787.1"/>
    <property type="molecule type" value="Genomic_DNA"/>
</dbReference>
<dbReference type="InterPro" id="IPR044628">
    <property type="entry name" value="EF-1-gamma_plant"/>
</dbReference>
<proteinExistence type="predicted"/>
<dbReference type="PROSITE" id="PS50404">
    <property type="entry name" value="GST_NTER"/>
    <property type="match status" value="1"/>
</dbReference>
<dbReference type="Pfam" id="PF02798">
    <property type="entry name" value="GST_N"/>
    <property type="match status" value="1"/>
</dbReference>
<dbReference type="GO" id="GO:0004364">
    <property type="term" value="F:glutathione transferase activity"/>
    <property type="evidence" value="ECO:0007669"/>
    <property type="project" value="InterPro"/>
</dbReference>
<feature type="domain" description="GST N-terminal" evidence="2">
    <location>
        <begin position="1"/>
        <end position="47"/>
    </location>
</feature>
<keyword evidence="1" id="KW-0472">Membrane</keyword>
<evidence type="ECO:0000313" key="3">
    <source>
        <dbReference type="EMBL" id="KHN27787.1"/>
    </source>
</evidence>
<dbReference type="Gene3D" id="3.40.30.10">
    <property type="entry name" value="Glutaredoxin"/>
    <property type="match status" value="1"/>
</dbReference>
<dbReference type="GO" id="GO:0003746">
    <property type="term" value="F:translation elongation factor activity"/>
    <property type="evidence" value="ECO:0007669"/>
    <property type="project" value="UniProtKB-KW"/>
</dbReference>
<feature type="non-terminal residue" evidence="4">
    <location>
        <position position="1"/>
    </location>
</feature>
<reference evidence="4" key="1">
    <citation type="submission" date="2014-07" db="EMBL/GenBank/DDBJ databases">
        <title>Identification of a novel salt tolerance gene in wild soybean by whole-genome sequencing.</title>
        <authorList>
            <person name="Lam H.-M."/>
            <person name="Qi X."/>
            <person name="Li M.-W."/>
            <person name="Liu X."/>
            <person name="Xie M."/>
            <person name="Ni M."/>
            <person name="Xu X."/>
        </authorList>
    </citation>
    <scope>NUCLEOTIDE SEQUENCE [LARGE SCALE GENOMIC DNA]</scope>
    <source>
        <tissue evidence="4">Root</tissue>
    </source>
</reference>
<keyword evidence="1" id="KW-1133">Transmembrane helix</keyword>
<dbReference type="PANTHER" id="PTHR44372:SF1">
    <property type="entry name" value="ELONGATION FACTOR 1-GAMMA 3"/>
    <property type="match status" value="1"/>
</dbReference>
<dbReference type="InterPro" id="IPR036249">
    <property type="entry name" value="Thioredoxin-like_sf"/>
</dbReference>
<dbReference type="PANTHER" id="PTHR44372">
    <property type="entry name" value="ELONGATION FACTOR 1-GAMMA 1-RELATED"/>
    <property type="match status" value="1"/>
</dbReference>